<evidence type="ECO:0000313" key="1">
    <source>
        <dbReference type="EMBL" id="KAJ8938302.1"/>
    </source>
</evidence>
<accession>A0AAV8XIL4</accession>
<comment type="caution">
    <text evidence="1">The sequence shown here is derived from an EMBL/GenBank/DDBJ whole genome shotgun (WGS) entry which is preliminary data.</text>
</comment>
<reference evidence="1" key="1">
    <citation type="journal article" date="2023" name="Insect Mol. Biol.">
        <title>Genome sequencing provides insights into the evolution of gene families encoding plant cell wall-degrading enzymes in longhorned beetles.</title>
        <authorList>
            <person name="Shin N.R."/>
            <person name="Okamura Y."/>
            <person name="Kirsch R."/>
            <person name="Pauchet Y."/>
        </authorList>
    </citation>
    <scope>NUCLEOTIDE SEQUENCE</scope>
    <source>
        <strain evidence="1">AMC_N1</strain>
    </source>
</reference>
<dbReference type="AlphaFoldDB" id="A0AAV8XIL4"/>
<protein>
    <submittedName>
        <fullName evidence="1">Uncharacterized protein</fullName>
    </submittedName>
</protein>
<proteinExistence type="predicted"/>
<sequence length="127" mass="14391">MNEFLDASFIVKSDSSFNTDNSMSPENFNDGNLTGEIFQMDLDMEEKEDVCNTSTNGSVEKEEIVSSTPILRLVVYIYTAHFGCGITGICYQMSSKQVGWCYSDANNRQEVYCQYLLTGRRMIQSKD</sequence>
<dbReference type="EMBL" id="JAPWTK010000568">
    <property type="protein sequence ID" value="KAJ8938302.1"/>
    <property type="molecule type" value="Genomic_DNA"/>
</dbReference>
<organism evidence="1 2">
    <name type="scientific">Aromia moschata</name>
    <dbReference type="NCBI Taxonomy" id="1265417"/>
    <lineage>
        <taxon>Eukaryota</taxon>
        <taxon>Metazoa</taxon>
        <taxon>Ecdysozoa</taxon>
        <taxon>Arthropoda</taxon>
        <taxon>Hexapoda</taxon>
        <taxon>Insecta</taxon>
        <taxon>Pterygota</taxon>
        <taxon>Neoptera</taxon>
        <taxon>Endopterygota</taxon>
        <taxon>Coleoptera</taxon>
        <taxon>Polyphaga</taxon>
        <taxon>Cucujiformia</taxon>
        <taxon>Chrysomeloidea</taxon>
        <taxon>Cerambycidae</taxon>
        <taxon>Cerambycinae</taxon>
        <taxon>Callichromatini</taxon>
        <taxon>Aromia</taxon>
    </lineage>
</organism>
<name>A0AAV8XIL4_9CUCU</name>
<evidence type="ECO:0000313" key="2">
    <source>
        <dbReference type="Proteomes" id="UP001162162"/>
    </source>
</evidence>
<gene>
    <name evidence="1" type="ORF">NQ318_020361</name>
</gene>
<keyword evidence="2" id="KW-1185">Reference proteome</keyword>
<dbReference type="Proteomes" id="UP001162162">
    <property type="component" value="Unassembled WGS sequence"/>
</dbReference>